<accession>A0ABQ4KA05</accession>
<dbReference type="EMBL" id="BOQT01000018">
    <property type="protein sequence ID" value="GIN22552.1"/>
    <property type="molecule type" value="Genomic_DNA"/>
</dbReference>
<dbReference type="RefSeq" id="WP_212963671.1">
    <property type="nucleotide sequence ID" value="NZ_BOQT01000018.1"/>
</dbReference>
<sequence length="91" mass="10375">MVRIIETNLSLNCDDKIIDHQSRVTEVESWSSYVVEIGSGESVSRGGSMPGFSLPRGVNIDHFDYDEHHLTCDFQYLDGMKIKHLAYLIKE</sequence>
<dbReference type="Proteomes" id="UP000680279">
    <property type="component" value="Unassembled WGS sequence"/>
</dbReference>
<evidence type="ECO:0000313" key="2">
    <source>
        <dbReference type="Proteomes" id="UP000680279"/>
    </source>
</evidence>
<keyword evidence="2" id="KW-1185">Reference proteome</keyword>
<name>A0ABQ4KA05_9BACI</name>
<gene>
    <name evidence="1" type="ORF">J1TS3_36860</name>
</gene>
<comment type="caution">
    <text evidence="1">The sequence shown here is derived from an EMBL/GenBank/DDBJ whole genome shotgun (WGS) entry which is preliminary data.</text>
</comment>
<evidence type="ECO:0000313" key="1">
    <source>
        <dbReference type="EMBL" id="GIN22552.1"/>
    </source>
</evidence>
<reference evidence="1 2" key="1">
    <citation type="submission" date="2021-03" db="EMBL/GenBank/DDBJ databases">
        <title>Antimicrobial resistance genes in bacteria isolated from Japanese honey, and their potential for conferring macrolide and lincosamide resistance in the American foulbrood pathogen Paenibacillus larvae.</title>
        <authorList>
            <person name="Okamoto M."/>
            <person name="Kumagai M."/>
            <person name="Kanamori H."/>
            <person name="Takamatsu D."/>
        </authorList>
    </citation>
    <scope>NUCLEOTIDE SEQUENCE [LARGE SCALE GENOMIC DNA]</scope>
    <source>
        <strain evidence="1 2">J1TS3</strain>
    </source>
</reference>
<protein>
    <submittedName>
        <fullName evidence="1">Uncharacterized protein</fullName>
    </submittedName>
</protein>
<organism evidence="1 2">
    <name type="scientific">Siminovitchia fordii</name>
    <dbReference type="NCBI Taxonomy" id="254759"/>
    <lineage>
        <taxon>Bacteria</taxon>
        <taxon>Bacillati</taxon>
        <taxon>Bacillota</taxon>
        <taxon>Bacilli</taxon>
        <taxon>Bacillales</taxon>
        <taxon>Bacillaceae</taxon>
        <taxon>Siminovitchia</taxon>
    </lineage>
</organism>
<proteinExistence type="predicted"/>